<organism evidence="8 9">
    <name type="scientific">Allomyces macrogynus (strain ATCC 38327)</name>
    <name type="common">Allomyces javanicus var. macrogynus</name>
    <dbReference type="NCBI Taxonomy" id="578462"/>
    <lineage>
        <taxon>Eukaryota</taxon>
        <taxon>Fungi</taxon>
        <taxon>Fungi incertae sedis</taxon>
        <taxon>Blastocladiomycota</taxon>
        <taxon>Blastocladiomycetes</taxon>
        <taxon>Blastocladiales</taxon>
        <taxon>Blastocladiaceae</taxon>
        <taxon>Allomyces</taxon>
    </lineage>
</organism>
<keyword evidence="6" id="KW-0414">Isoprene biosynthesis</keyword>
<evidence type="ECO:0008006" key="10">
    <source>
        <dbReference type="Google" id="ProtNLM"/>
    </source>
</evidence>
<dbReference type="EMBL" id="GG745331">
    <property type="protein sequence ID" value="KNE57065.1"/>
    <property type="molecule type" value="Genomic_DNA"/>
</dbReference>
<feature type="region of interest" description="Disordered" evidence="7">
    <location>
        <begin position="72"/>
        <end position="93"/>
    </location>
</feature>
<dbReference type="GO" id="GO:0046872">
    <property type="term" value="F:metal ion binding"/>
    <property type="evidence" value="ECO:0007669"/>
    <property type="project" value="UniProtKB-KW"/>
</dbReference>
<accession>A0A0L0S3T7</accession>
<evidence type="ECO:0000256" key="3">
    <source>
        <dbReference type="ARBA" id="ARBA00022679"/>
    </source>
</evidence>
<comment type="similarity">
    <text evidence="2">Belongs to the FPP/GGPP synthase family.</text>
</comment>
<dbReference type="GO" id="GO:1990234">
    <property type="term" value="C:transferase complex"/>
    <property type="evidence" value="ECO:0007669"/>
    <property type="project" value="TreeGrafter"/>
</dbReference>
<dbReference type="SFLD" id="SFLDS00005">
    <property type="entry name" value="Isoprenoid_Synthase_Type_I"/>
    <property type="match status" value="1"/>
</dbReference>
<dbReference type="Gene3D" id="1.10.600.10">
    <property type="entry name" value="Farnesyl Diphosphate Synthase"/>
    <property type="match status" value="1"/>
</dbReference>
<protein>
    <recommendedName>
        <fullName evidence="10">Solanesyl diphosphate synthase</fullName>
    </recommendedName>
</protein>
<reference evidence="9" key="2">
    <citation type="submission" date="2009-11" db="EMBL/GenBank/DDBJ databases">
        <title>The Genome Sequence of Allomyces macrogynus strain ATCC 38327.</title>
        <authorList>
            <consortium name="The Broad Institute Genome Sequencing Platform"/>
            <person name="Russ C."/>
            <person name="Cuomo C."/>
            <person name="Shea T."/>
            <person name="Young S.K."/>
            <person name="Zeng Q."/>
            <person name="Koehrsen M."/>
            <person name="Haas B."/>
            <person name="Borodovsky M."/>
            <person name="Guigo R."/>
            <person name="Alvarado L."/>
            <person name="Berlin A."/>
            <person name="Borenstein D."/>
            <person name="Chen Z."/>
            <person name="Engels R."/>
            <person name="Freedman E."/>
            <person name="Gellesch M."/>
            <person name="Goldberg J."/>
            <person name="Griggs A."/>
            <person name="Gujja S."/>
            <person name="Heiman D."/>
            <person name="Hepburn T."/>
            <person name="Howarth C."/>
            <person name="Jen D."/>
            <person name="Larson L."/>
            <person name="Lewis B."/>
            <person name="Mehta T."/>
            <person name="Park D."/>
            <person name="Pearson M."/>
            <person name="Roberts A."/>
            <person name="Saif S."/>
            <person name="Shenoy N."/>
            <person name="Sisk P."/>
            <person name="Stolte C."/>
            <person name="Sykes S."/>
            <person name="Walk T."/>
            <person name="White J."/>
            <person name="Yandava C."/>
            <person name="Burger G."/>
            <person name="Gray M.W."/>
            <person name="Holland P.W.H."/>
            <person name="King N."/>
            <person name="Lang F.B.F."/>
            <person name="Roger A.J."/>
            <person name="Ruiz-Trillo I."/>
            <person name="Lander E."/>
            <person name="Nusbaum C."/>
        </authorList>
    </citation>
    <scope>NUCLEOTIDE SEQUENCE [LARGE SCALE GENOMIC DNA]</scope>
    <source>
        <strain evidence="9">ATCC 38327</strain>
    </source>
</reference>
<feature type="compositionally biased region" description="Polar residues" evidence="7">
    <location>
        <begin position="72"/>
        <end position="83"/>
    </location>
</feature>
<dbReference type="GO" id="GO:0008299">
    <property type="term" value="P:isoprenoid biosynthetic process"/>
    <property type="evidence" value="ECO:0007669"/>
    <property type="project" value="UniProtKB-KW"/>
</dbReference>
<evidence type="ECO:0000256" key="2">
    <source>
        <dbReference type="ARBA" id="ARBA00006706"/>
    </source>
</evidence>
<dbReference type="eggNOG" id="KOG0776">
    <property type="taxonomic scope" value="Eukaryota"/>
</dbReference>
<dbReference type="InterPro" id="IPR033749">
    <property type="entry name" value="Polyprenyl_synt_CS"/>
</dbReference>
<dbReference type="OrthoDB" id="9927103at2759"/>
<dbReference type="Proteomes" id="UP000054350">
    <property type="component" value="Unassembled WGS sequence"/>
</dbReference>
<dbReference type="CDD" id="cd00685">
    <property type="entry name" value="Trans_IPPS_HT"/>
    <property type="match status" value="1"/>
</dbReference>
<name>A0A0L0S3T7_ALLM3</name>
<evidence type="ECO:0000313" key="8">
    <source>
        <dbReference type="EMBL" id="KNE57065.1"/>
    </source>
</evidence>
<dbReference type="PANTHER" id="PTHR12001:SF69">
    <property type="entry name" value="ALL TRANS-POLYPRENYL-DIPHOSPHATE SYNTHASE PDSS1"/>
    <property type="match status" value="1"/>
</dbReference>
<keyword evidence="9" id="KW-1185">Reference proteome</keyword>
<dbReference type="AlphaFoldDB" id="A0A0L0S3T7"/>
<evidence type="ECO:0000256" key="4">
    <source>
        <dbReference type="ARBA" id="ARBA00022723"/>
    </source>
</evidence>
<dbReference type="SUPFAM" id="SSF48576">
    <property type="entry name" value="Terpenoid synthases"/>
    <property type="match status" value="1"/>
</dbReference>
<dbReference type="InterPro" id="IPR008949">
    <property type="entry name" value="Isoprenoid_synthase_dom_sf"/>
</dbReference>
<dbReference type="Pfam" id="PF00348">
    <property type="entry name" value="polyprenyl_synt"/>
    <property type="match status" value="1"/>
</dbReference>
<reference evidence="8 9" key="1">
    <citation type="submission" date="2009-11" db="EMBL/GenBank/DDBJ databases">
        <title>Annotation of Allomyces macrogynus ATCC 38327.</title>
        <authorList>
            <consortium name="The Broad Institute Genome Sequencing Platform"/>
            <person name="Russ C."/>
            <person name="Cuomo C."/>
            <person name="Burger G."/>
            <person name="Gray M.W."/>
            <person name="Holland P.W.H."/>
            <person name="King N."/>
            <person name="Lang F.B.F."/>
            <person name="Roger A.J."/>
            <person name="Ruiz-Trillo I."/>
            <person name="Young S.K."/>
            <person name="Zeng Q."/>
            <person name="Gargeya S."/>
            <person name="Fitzgerald M."/>
            <person name="Haas B."/>
            <person name="Abouelleil A."/>
            <person name="Alvarado L."/>
            <person name="Arachchi H.M."/>
            <person name="Berlin A."/>
            <person name="Chapman S.B."/>
            <person name="Gearin G."/>
            <person name="Goldberg J."/>
            <person name="Griggs A."/>
            <person name="Gujja S."/>
            <person name="Hansen M."/>
            <person name="Heiman D."/>
            <person name="Howarth C."/>
            <person name="Larimer J."/>
            <person name="Lui A."/>
            <person name="MacDonald P.J.P."/>
            <person name="McCowen C."/>
            <person name="Montmayeur A."/>
            <person name="Murphy C."/>
            <person name="Neiman D."/>
            <person name="Pearson M."/>
            <person name="Priest M."/>
            <person name="Roberts A."/>
            <person name="Saif S."/>
            <person name="Shea T."/>
            <person name="Sisk P."/>
            <person name="Stolte C."/>
            <person name="Sykes S."/>
            <person name="Wortman J."/>
            <person name="Nusbaum C."/>
            <person name="Birren B."/>
        </authorList>
    </citation>
    <scope>NUCLEOTIDE SEQUENCE [LARGE SCALE GENOMIC DNA]</scope>
    <source>
        <strain evidence="8 9">ATCC 38327</strain>
    </source>
</reference>
<proteinExistence type="inferred from homology"/>
<dbReference type="GO" id="GO:0004659">
    <property type="term" value="F:prenyltransferase activity"/>
    <property type="evidence" value="ECO:0007669"/>
    <property type="project" value="InterPro"/>
</dbReference>
<keyword evidence="5" id="KW-0460">Magnesium</keyword>
<keyword evidence="4" id="KW-0479">Metal-binding</keyword>
<evidence type="ECO:0000256" key="5">
    <source>
        <dbReference type="ARBA" id="ARBA00022842"/>
    </source>
</evidence>
<evidence type="ECO:0000313" key="9">
    <source>
        <dbReference type="Proteomes" id="UP000054350"/>
    </source>
</evidence>
<dbReference type="PROSITE" id="PS00723">
    <property type="entry name" value="POLYPRENYL_SYNTHASE_1"/>
    <property type="match status" value="1"/>
</dbReference>
<dbReference type="OMA" id="GKQMRPM"/>
<dbReference type="PANTHER" id="PTHR12001">
    <property type="entry name" value="GERANYLGERANYL PYROPHOSPHATE SYNTHASE"/>
    <property type="match status" value="1"/>
</dbReference>
<dbReference type="STRING" id="578462.A0A0L0S3T7"/>
<evidence type="ECO:0000256" key="7">
    <source>
        <dbReference type="SAM" id="MobiDB-lite"/>
    </source>
</evidence>
<gene>
    <name evidence="8" type="ORF">AMAG_02821</name>
</gene>
<keyword evidence="3" id="KW-0808">Transferase</keyword>
<evidence type="ECO:0000256" key="1">
    <source>
        <dbReference type="ARBA" id="ARBA00001946"/>
    </source>
</evidence>
<comment type="cofactor">
    <cofactor evidence="1">
        <name>Mg(2+)</name>
        <dbReference type="ChEBI" id="CHEBI:18420"/>
    </cofactor>
</comment>
<dbReference type="InterPro" id="IPR000092">
    <property type="entry name" value="Polyprenyl_synt"/>
</dbReference>
<dbReference type="GO" id="GO:0006744">
    <property type="term" value="P:ubiquinone biosynthetic process"/>
    <property type="evidence" value="ECO:0007669"/>
    <property type="project" value="TreeGrafter"/>
</dbReference>
<dbReference type="VEuPathDB" id="FungiDB:AMAG_02821"/>
<evidence type="ECO:0000256" key="6">
    <source>
        <dbReference type="ARBA" id="ARBA00023229"/>
    </source>
</evidence>
<sequence>MLRTATARASSAKAAAATATACHPRSLIALHQLRTNSTSSTARALPWSIRAASAASRIAAFFKRPLASSLASTSTNGNSRTSVPPSAPASSATWTQTMAQAETLVVPPGGKLVNPMELIGTELGSLTDNIKKLLTTDQQLLHRLARYYFDQNGKHIRPLIILLVSQAASYASPPGTQPLPPSVTPHGSAPAPSDSFAAFTYIDTPISTALVGHEDDALVASFGGPAAYAAHPASRILPTQRRLAEITEMIHTASLLHDDVIDVADTRRGVPSVNAEHGNKLAILAGDYLLARASIGLARLRHCEVVELLASVIANLVEGEVMQLRNGNVGGATEPRMLLSASTQVPTPAIPSFDHYLEKTYMKTASLIAKSCRAATVLAGSPETVNDVAYTYGKHLGLAFQLVDDLLDFTGSAVTFGKPAGGADLKLGLATAPVLFAAEEFPELRPLIARRFSEEGDAMRAFDLVHASTGLQKTRDLAAQHCQVATQAIVAWPASPARDALIQLTDKVLTRSR</sequence>
<dbReference type="PROSITE" id="PS00444">
    <property type="entry name" value="POLYPRENYL_SYNTHASE_2"/>
    <property type="match status" value="1"/>
</dbReference>